<dbReference type="Gene3D" id="2.160.20.10">
    <property type="entry name" value="Single-stranded right-handed beta-helix, Pectin lyase-like"/>
    <property type="match status" value="1"/>
</dbReference>
<proteinExistence type="predicted"/>
<accession>A0A428PKF3</accession>
<evidence type="ECO:0000313" key="2">
    <source>
        <dbReference type="EMBL" id="RSL53503.1"/>
    </source>
</evidence>
<dbReference type="Proteomes" id="UP000288168">
    <property type="component" value="Unassembled WGS sequence"/>
</dbReference>
<gene>
    <name evidence="2" type="ORF">CEP54_010359</name>
</gene>
<dbReference type="InterPro" id="IPR011050">
    <property type="entry name" value="Pectin_lyase_fold/virulence"/>
</dbReference>
<keyword evidence="3" id="KW-1185">Reference proteome</keyword>
<evidence type="ECO:0000313" key="3">
    <source>
        <dbReference type="Proteomes" id="UP000288168"/>
    </source>
</evidence>
<feature type="signal peptide" evidence="1">
    <location>
        <begin position="1"/>
        <end position="22"/>
    </location>
</feature>
<dbReference type="InterPro" id="IPR012334">
    <property type="entry name" value="Pectin_lyas_fold"/>
</dbReference>
<protein>
    <recommendedName>
        <fullName evidence="4">Pectate lyase superfamily protein domain-containing protein</fullName>
    </recommendedName>
</protein>
<comment type="caution">
    <text evidence="2">The sequence shown here is derived from an EMBL/GenBank/DDBJ whole genome shotgun (WGS) entry which is preliminary data.</text>
</comment>
<dbReference type="OrthoDB" id="509690at2759"/>
<organism evidence="2 3">
    <name type="scientific">Fusarium duplospermum</name>
    <dbReference type="NCBI Taxonomy" id="1325734"/>
    <lineage>
        <taxon>Eukaryota</taxon>
        <taxon>Fungi</taxon>
        <taxon>Dikarya</taxon>
        <taxon>Ascomycota</taxon>
        <taxon>Pezizomycotina</taxon>
        <taxon>Sordariomycetes</taxon>
        <taxon>Hypocreomycetidae</taxon>
        <taxon>Hypocreales</taxon>
        <taxon>Nectriaceae</taxon>
        <taxon>Fusarium</taxon>
        <taxon>Fusarium solani species complex</taxon>
    </lineage>
</organism>
<keyword evidence="1" id="KW-0732">Signal</keyword>
<evidence type="ECO:0008006" key="4">
    <source>
        <dbReference type="Google" id="ProtNLM"/>
    </source>
</evidence>
<dbReference type="SUPFAM" id="SSF51126">
    <property type="entry name" value="Pectin lyase-like"/>
    <property type="match status" value="1"/>
</dbReference>
<dbReference type="STRING" id="1325734.A0A428PKF3"/>
<evidence type="ECO:0000256" key="1">
    <source>
        <dbReference type="SAM" id="SignalP"/>
    </source>
</evidence>
<feature type="chain" id="PRO_5019112363" description="Pectate lyase superfamily protein domain-containing protein" evidence="1">
    <location>
        <begin position="23"/>
        <end position="493"/>
    </location>
</feature>
<dbReference type="AlphaFoldDB" id="A0A428PKF3"/>
<reference evidence="2 3" key="1">
    <citation type="submission" date="2017-06" db="EMBL/GenBank/DDBJ databases">
        <title>Comparative genomic analysis of Ambrosia Fusariam Clade fungi.</title>
        <authorList>
            <person name="Stajich J.E."/>
            <person name="Carrillo J."/>
            <person name="Kijimoto T."/>
            <person name="Eskalen A."/>
            <person name="O'Donnell K."/>
            <person name="Kasson M."/>
        </authorList>
    </citation>
    <scope>NUCLEOTIDE SEQUENCE [LARGE SCALE GENOMIC DNA]</scope>
    <source>
        <strain evidence="2 3">NRRL62584</strain>
    </source>
</reference>
<dbReference type="EMBL" id="NKCI01000122">
    <property type="protein sequence ID" value="RSL53503.1"/>
    <property type="molecule type" value="Genomic_DNA"/>
</dbReference>
<name>A0A428PKF3_9HYPO</name>
<sequence length="493" mass="53686">MWHFLIFTILVVVLTVYFVCESRQKSTVEWRSIVSPNGDKLPDFSFSGYHNSEVSLPTITTADVTLSLSNTTYDDISPLIQKAIDSVALSGGGVVELPSGKFPISAGIQLRNNVTVRGSKGGETLLVLRDQPSSPVFTLGNIGNASKAKFGAKSPIIDDYVPIGSSIVNIRNNTELSVNQTVYISRATTESWIRYNGMGDLVRDGDAQTWITLDKKIMSPNVIKSINGTELTLEIPLTDALDSEYMKAEVWAYKSPEQYSEMGLHNLHIQVPNTCSGAPLANETCNFAAVKFPSWTVDSWASGLKLEGFNRFFEVETDASRITIQDIEMNRNHDIDGRALPIDILIQGSQVLVQDCKQIGLPTARCFSVATDSLAAGPNSVIRHSTMSDIQTIYPHERWAHGFLVEGTSVPTLFVNRASNGTGHGWTINAGVGWNLRGEAIVQSPPLGINWCIGCGWTNGTNGTSGNGTFIRPSKEVKPKSLFAAQLEARGLQ</sequence>